<dbReference type="EC" id="2.7.13.3" evidence="2"/>
<keyword evidence="4" id="KW-0808">Transferase</keyword>
<dbReference type="GO" id="GO:0007234">
    <property type="term" value="P:osmosensory signaling via phosphorelay pathway"/>
    <property type="evidence" value="ECO:0007669"/>
    <property type="project" value="TreeGrafter"/>
</dbReference>
<feature type="domain" description="Histidine kinase" evidence="7">
    <location>
        <begin position="413"/>
        <end position="625"/>
    </location>
</feature>
<dbReference type="InterPro" id="IPR036097">
    <property type="entry name" value="HisK_dim/P_sf"/>
</dbReference>
<keyword evidence="5" id="KW-0418">Kinase</keyword>
<dbReference type="GO" id="GO:0000155">
    <property type="term" value="F:phosphorelay sensor kinase activity"/>
    <property type="evidence" value="ECO:0007669"/>
    <property type="project" value="InterPro"/>
</dbReference>
<feature type="transmembrane region" description="Helical" evidence="6">
    <location>
        <begin position="6"/>
        <end position="30"/>
    </location>
</feature>
<dbReference type="PRINTS" id="PR00344">
    <property type="entry name" value="BCTRLSENSOR"/>
</dbReference>
<dbReference type="InterPro" id="IPR003594">
    <property type="entry name" value="HATPase_dom"/>
</dbReference>
<dbReference type="InterPro" id="IPR029016">
    <property type="entry name" value="GAF-like_dom_sf"/>
</dbReference>
<evidence type="ECO:0000256" key="4">
    <source>
        <dbReference type="ARBA" id="ARBA00022679"/>
    </source>
</evidence>
<proteinExistence type="predicted"/>
<evidence type="ECO:0000256" key="3">
    <source>
        <dbReference type="ARBA" id="ARBA00022553"/>
    </source>
</evidence>
<organism evidence="8 9">
    <name type="scientific">Desulfoluna spongiiphila</name>
    <dbReference type="NCBI Taxonomy" id="419481"/>
    <lineage>
        <taxon>Bacteria</taxon>
        <taxon>Pseudomonadati</taxon>
        <taxon>Thermodesulfobacteriota</taxon>
        <taxon>Desulfobacteria</taxon>
        <taxon>Desulfobacterales</taxon>
        <taxon>Desulfolunaceae</taxon>
        <taxon>Desulfoluna</taxon>
    </lineage>
</organism>
<reference evidence="8 9" key="1">
    <citation type="submission" date="2016-10" db="EMBL/GenBank/DDBJ databases">
        <authorList>
            <person name="de Groot N.N."/>
        </authorList>
    </citation>
    <scope>NUCLEOTIDE SEQUENCE [LARGE SCALE GENOMIC DNA]</scope>
    <source>
        <strain evidence="8 9">AA1</strain>
    </source>
</reference>
<keyword evidence="6" id="KW-0472">Membrane</keyword>
<dbReference type="OrthoDB" id="5524356at2"/>
<dbReference type="SMART" id="SM00065">
    <property type="entry name" value="GAF"/>
    <property type="match status" value="1"/>
</dbReference>
<evidence type="ECO:0000256" key="1">
    <source>
        <dbReference type="ARBA" id="ARBA00000085"/>
    </source>
</evidence>
<keyword evidence="9" id="KW-1185">Reference proteome</keyword>
<evidence type="ECO:0000313" key="8">
    <source>
        <dbReference type="EMBL" id="SCY34545.1"/>
    </source>
</evidence>
<dbReference type="InterPro" id="IPR003661">
    <property type="entry name" value="HisK_dim/P_dom"/>
</dbReference>
<dbReference type="AlphaFoldDB" id="A0A1G5F5N9"/>
<dbReference type="CDD" id="cd00082">
    <property type="entry name" value="HisKA"/>
    <property type="match status" value="1"/>
</dbReference>
<dbReference type="STRING" id="419481.SAMN05216233_107158"/>
<dbReference type="EMBL" id="FMUX01000007">
    <property type="protein sequence ID" value="SCY34545.1"/>
    <property type="molecule type" value="Genomic_DNA"/>
</dbReference>
<dbReference type="InterPro" id="IPR024478">
    <property type="entry name" value="HlyB_4HB_MCP"/>
</dbReference>
<dbReference type="PANTHER" id="PTHR42878">
    <property type="entry name" value="TWO-COMPONENT HISTIDINE KINASE"/>
    <property type="match status" value="1"/>
</dbReference>
<dbReference type="Pfam" id="PF02518">
    <property type="entry name" value="HATPase_c"/>
    <property type="match status" value="1"/>
</dbReference>
<dbReference type="Pfam" id="PF00512">
    <property type="entry name" value="HisKA"/>
    <property type="match status" value="1"/>
</dbReference>
<dbReference type="GO" id="GO:0030295">
    <property type="term" value="F:protein kinase activator activity"/>
    <property type="evidence" value="ECO:0007669"/>
    <property type="project" value="TreeGrafter"/>
</dbReference>
<dbReference type="Pfam" id="PF01590">
    <property type="entry name" value="GAF"/>
    <property type="match status" value="1"/>
</dbReference>
<keyword evidence="6" id="KW-0812">Transmembrane</keyword>
<evidence type="ECO:0000313" key="9">
    <source>
        <dbReference type="Proteomes" id="UP000198870"/>
    </source>
</evidence>
<dbReference type="SMART" id="SM00388">
    <property type="entry name" value="HisKA"/>
    <property type="match status" value="1"/>
</dbReference>
<dbReference type="InterPro" id="IPR004358">
    <property type="entry name" value="Sig_transdc_His_kin-like_C"/>
</dbReference>
<dbReference type="InterPro" id="IPR050351">
    <property type="entry name" value="BphY/WalK/GraS-like"/>
</dbReference>
<dbReference type="PANTHER" id="PTHR42878:SF15">
    <property type="entry name" value="BACTERIOPHYTOCHROME"/>
    <property type="match status" value="1"/>
</dbReference>
<accession>A0A1G5F5N9</accession>
<dbReference type="InterPro" id="IPR005467">
    <property type="entry name" value="His_kinase_dom"/>
</dbReference>
<comment type="catalytic activity">
    <reaction evidence="1">
        <text>ATP + protein L-histidine = ADP + protein N-phospho-L-histidine.</text>
        <dbReference type="EC" id="2.7.13.3"/>
    </reaction>
</comment>
<protein>
    <recommendedName>
        <fullName evidence="2">histidine kinase</fullName>
        <ecNumber evidence="2">2.7.13.3</ecNumber>
    </recommendedName>
</protein>
<evidence type="ECO:0000256" key="2">
    <source>
        <dbReference type="ARBA" id="ARBA00012438"/>
    </source>
</evidence>
<dbReference type="GO" id="GO:0000156">
    <property type="term" value="F:phosphorelay response regulator activity"/>
    <property type="evidence" value="ECO:0007669"/>
    <property type="project" value="TreeGrafter"/>
</dbReference>
<evidence type="ECO:0000256" key="5">
    <source>
        <dbReference type="ARBA" id="ARBA00022777"/>
    </source>
</evidence>
<dbReference type="SMART" id="SM00387">
    <property type="entry name" value="HATPase_c"/>
    <property type="match status" value="1"/>
</dbReference>
<name>A0A1G5F5N9_9BACT</name>
<keyword evidence="3" id="KW-0597">Phosphoprotein</keyword>
<evidence type="ECO:0000259" key="7">
    <source>
        <dbReference type="PROSITE" id="PS50109"/>
    </source>
</evidence>
<feature type="transmembrane region" description="Helical" evidence="6">
    <location>
        <begin position="169"/>
        <end position="190"/>
    </location>
</feature>
<dbReference type="SUPFAM" id="SSF47384">
    <property type="entry name" value="Homodimeric domain of signal transducing histidine kinase"/>
    <property type="match status" value="1"/>
</dbReference>
<keyword evidence="6" id="KW-1133">Transmembrane helix</keyword>
<evidence type="ECO:0000256" key="6">
    <source>
        <dbReference type="SAM" id="Phobius"/>
    </source>
</evidence>
<dbReference type="Gene3D" id="1.10.287.130">
    <property type="match status" value="1"/>
</dbReference>
<gene>
    <name evidence="8" type="ORF">SAMN05216233_107158</name>
</gene>
<dbReference type="Gene3D" id="3.30.450.40">
    <property type="match status" value="1"/>
</dbReference>
<dbReference type="PROSITE" id="PS50109">
    <property type="entry name" value="HIS_KIN"/>
    <property type="match status" value="1"/>
</dbReference>
<dbReference type="RefSeq" id="WP_092210801.1">
    <property type="nucleotide sequence ID" value="NZ_FMUX01000007.1"/>
</dbReference>
<sequence length="625" mass="69467">MTEGTAIAIGVRLFLAFLSVICFLVCLGFVGIYNVKNVMQTVEEANGRVLELKMIQGRLNHARIYIYDLVSPGDREQIDRIKARFNADMDSIAETLDTYGLPRDTFDAARATYNRIIRLTYGEADMHADKVLRTLSKIEHERLSVLFDEKVSAIIDTLQSRISQVYHRAILLTVVLCSMALITLTAWVFFLGCLLADRKHAEEMQHRYLERLDLLHRMDQSLLGVRSPDAVAQAALHHILHMVPCDRATIVTFDEEMGTGTLHAMYSRQETEIDVGLCLPLSSFYVSKGMTAGEPMVVADMAISTHDSDVARRLAMRGIRSCAGVPMMIEGRMIGAIYVGKERAGGFLTEHLDIVTEAANSLATVIYNAQLHAALMKSAGELEMRVERRTRELAAANRSLVAANRELEAFSYSVSHDLRAPLRRIDGFCQALEEDHEGSLNPEGVACLGRVRKASRHMAGLIDDILHLARVTRCEMTTEPLNLSSLVLSMHKDLERQHPRRSVALSVAPGVMCQGDPRLVHILVANLMGNAWKFTSRKERACLEFGVSGAREHGKPVYFFKDNGVGFDMKGQDKLFRPFQRLHSGDAFQGSGVGLATAQRIVHRHGGTIWAEGTPGVGAVFYFTL</sequence>
<dbReference type="SUPFAM" id="SSF55874">
    <property type="entry name" value="ATPase domain of HSP90 chaperone/DNA topoisomerase II/histidine kinase"/>
    <property type="match status" value="1"/>
</dbReference>
<dbReference type="Proteomes" id="UP000198870">
    <property type="component" value="Unassembled WGS sequence"/>
</dbReference>
<dbReference type="InterPro" id="IPR003018">
    <property type="entry name" value="GAF"/>
</dbReference>
<dbReference type="Gene3D" id="3.30.565.10">
    <property type="entry name" value="Histidine kinase-like ATPase, C-terminal domain"/>
    <property type="match status" value="1"/>
</dbReference>
<dbReference type="SUPFAM" id="SSF55781">
    <property type="entry name" value="GAF domain-like"/>
    <property type="match status" value="1"/>
</dbReference>
<dbReference type="Pfam" id="PF12729">
    <property type="entry name" value="4HB_MCP_1"/>
    <property type="match status" value="1"/>
</dbReference>
<dbReference type="InterPro" id="IPR036890">
    <property type="entry name" value="HATPase_C_sf"/>
</dbReference>